<feature type="domain" description="Reverse transcriptase" evidence="1">
    <location>
        <begin position="100"/>
        <end position="366"/>
    </location>
</feature>
<name>T4VJF9_PARBF</name>
<dbReference type="PANTHER" id="PTHR34047">
    <property type="entry name" value="NUCLEAR INTRON MATURASE 1, MITOCHONDRIAL-RELATED"/>
    <property type="match status" value="1"/>
</dbReference>
<keyword evidence="2" id="KW-0548">Nucleotidyltransferase</keyword>
<dbReference type="Pfam" id="PF00078">
    <property type="entry name" value="RVT_1"/>
    <property type="match status" value="1"/>
</dbReference>
<organism evidence="2 3">
    <name type="scientific">Paraclostridium bifermentans ATCC 638 = DSM 14991</name>
    <dbReference type="NCBI Taxonomy" id="1233171"/>
    <lineage>
        <taxon>Bacteria</taxon>
        <taxon>Bacillati</taxon>
        <taxon>Bacillota</taxon>
        <taxon>Clostridia</taxon>
        <taxon>Peptostreptococcales</taxon>
        <taxon>Peptostreptococcaceae</taxon>
        <taxon>Paraclostridium</taxon>
    </lineage>
</organism>
<evidence type="ECO:0000313" key="3">
    <source>
        <dbReference type="Proteomes" id="UP000015688"/>
    </source>
</evidence>
<dbReference type="SUPFAM" id="SSF56672">
    <property type="entry name" value="DNA/RNA polymerases"/>
    <property type="match status" value="1"/>
</dbReference>
<dbReference type="RefSeq" id="WP_021433861.1">
    <property type="nucleotide sequence ID" value="NZ_AVNC01000015.1"/>
</dbReference>
<dbReference type="InterPro" id="IPR030931">
    <property type="entry name" value="Group_II_RT_mat"/>
</dbReference>
<evidence type="ECO:0000313" key="2">
    <source>
        <dbReference type="EMBL" id="EQK43854.1"/>
    </source>
</evidence>
<dbReference type="Gene3D" id="1.10.30.50">
    <property type="match status" value="1"/>
</dbReference>
<reference evidence="2 3" key="1">
    <citation type="submission" date="2013-06" db="EMBL/GenBank/DDBJ databases">
        <authorList>
            <person name="Walk S."/>
            <person name="Aronoff D."/>
            <person name="Young V.Y."/>
            <person name="Marsh J."/>
            <person name="Harrison L."/>
            <person name="Daugherty S.C."/>
            <person name="Shefchek K.A."/>
            <person name="Hine E.E."/>
            <person name="Tallon L.J."/>
            <person name="Sadzewicz L.K."/>
            <person name="Rasko D.A."/>
        </authorList>
    </citation>
    <scope>NUCLEOTIDE SEQUENCE [LARGE SCALE GENOMIC DNA]</scope>
    <source>
        <strain evidence="2 3">ATCC 638</strain>
    </source>
</reference>
<keyword evidence="2" id="KW-0808">Transferase</keyword>
<dbReference type="SMART" id="SM00507">
    <property type="entry name" value="HNHc"/>
    <property type="match status" value="1"/>
</dbReference>
<dbReference type="InterPro" id="IPR051083">
    <property type="entry name" value="GrpII_Intron_Splice-Mob/Def"/>
</dbReference>
<sequence>MTNSNKSKKLDLDFNEKDVLKIKRKIRATEYYGMQETFDKLYAQSGNGKKFNNLMDIISSRENILLAYRSIKANTGGTTAGTDGRTIDYLKEMETEELVNRTKRMLENYQPKSVRRVHIPKANGKLRPLGIPCIQDRLVQQCIKQVLEPICEAKFNKHSYGFRPNRRAEHAIVDFMGNANLGKNHYVVDVDIKGFFDNVNHEKLIKQMWSLGIQDKNLIEVIKKCLKAPISETDKQNNTTITYPTSGTPQGGILSPLLSNIVLNELDWWITNQWENITTKRNYKLSPTGGQSNKFRALRNTGLKEGYLVRYADDFKICCKTKDEATRWYHAVTQWLKERLGLDYAPDKSKITDLKVGSSEFLGLRFKLKQKGNKWVINSWMTAKAKDNMIKDLKDQIKTLQRNTTIKNVNLLNSKILGRHEYYKMATHVNLDMTDIHFKLSKMLYNRFKTKKKHTKKKINGRKVKKYEYVANETYKKLYGQYNYKPTVVCKMPIFPIGGITHKNPMGFQNEITPYSERGRELIHKNLECVNPNDLRYIIEHPIDKMSAEYNDNRISLFSAQWGACALTGHPLDVTDMECHHKTPRHLGGTDIFANLMLVSKDVHKLIHATKIETIDKYLNKILPLIEESRFRSFIKRLNKYRENVGNNSIVININ</sequence>
<keyword evidence="2" id="KW-0695">RNA-directed DNA polymerase</keyword>
<dbReference type="PANTHER" id="PTHR34047:SF8">
    <property type="entry name" value="PROTEIN YKFC"/>
    <property type="match status" value="1"/>
</dbReference>
<accession>T4VJF9</accession>
<protein>
    <submittedName>
        <fullName evidence="2">Reverse transcriptase family protein</fullName>
    </submittedName>
</protein>
<dbReference type="Proteomes" id="UP000015688">
    <property type="component" value="Unassembled WGS sequence"/>
</dbReference>
<dbReference type="GO" id="GO:0003964">
    <property type="term" value="F:RNA-directed DNA polymerase activity"/>
    <property type="evidence" value="ECO:0007669"/>
    <property type="project" value="UniProtKB-KW"/>
</dbReference>
<dbReference type="PROSITE" id="PS50878">
    <property type="entry name" value="RT_POL"/>
    <property type="match status" value="1"/>
</dbReference>
<comment type="caution">
    <text evidence="2">The sequence shown here is derived from an EMBL/GenBank/DDBJ whole genome shotgun (WGS) entry which is preliminary data.</text>
</comment>
<proteinExistence type="predicted"/>
<evidence type="ECO:0000259" key="1">
    <source>
        <dbReference type="PROSITE" id="PS50878"/>
    </source>
</evidence>
<dbReference type="GeneID" id="67473633"/>
<dbReference type="PATRIC" id="fig|1233171.3.peg.2687"/>
<dbReference type="CDD" id="cd00085">
    <property type="entry name" value="HNHc"/>
    <property type="match status" value="1"/>
</dbReference>
<dbReference type="EMBL" id="AVNC01000015">
    <property type="protein sequence ID" value="EQK43854.1"/>
    <property type="molecule type" value="Genomic_DNA"/>
</dbReference>
<gene>
    <name evidence="2" type="ORF">C672_2798</name>
</gene>
<dbReference type="AlphaFoldDB" id="T4VJF9"/>
<dbReference type="InterPro" id="IPR043502">
    <property type="entry name" value="DNA/RNA_pol_sf"/>
</dbReference>
<dbReference type="InterPro" id="IPR003615">
    <property type="entry name" value="HNH_nuc"/>
</dbReference>
<dbReference type="InterPro" id="IPR000477">
    <property type="entry name" value="RT_dom"/>
</dbReference>
<dbReference type="NCBIfam" id="TIGR04416">
    <property type="entry name" value="group_II_RT_mat"/>
    <property type="match status" value="1"/>
</dbReference>
<dbReference type="CDD" id="cd01651">
    <property type="entry name" value="RT_G2_intron"/>
    <property type="match status" value="1"/>
</dbReference>